<proteinExistence type="predicted"/>
<keyword evidence="3" id="KW-1185">Reference proteome</keyword>
<dbReference type="STRING" id="578461.R0M3H9"/>
<name>R0M3H9_NOSB1</name>
<feature type="compositionally biased region" description="Low complexity" evidence="1">
    <location>
        <begin position="97"/>
        <end position="111"/>
    </location>
</feature>
<protein>
    <submittedName>
        <fullName evidence="2">Uncharacterized protein</fullName>
    </submittedName>
</protein>
<dbReference type="Proteomes" id="UP000016927">
    <property type="component" value="Unassembled WGS sequence"/>
</dbReference>
<accession>R0M3H9</accession>
<dbReference type="AlphaFoldDB" id="R0M3H9"/>
<gene>
    <name evidence="2" type="ORF">NBO_404g0002</name>
</gene>
<feature type="region of interest" description="Disordered" evidence="1">
    <location>
        <begin position="97"/>
        <end position="160"/>
    </location>
</feature>
<feature type="compositionally biased region" description="Low complexity" evidence="1">
    <location>
        <begin position="125"/>
        <end position="150"/>
    </location>
</feature>
<dbReference type="HOGENOM" id="CLU_1390609_0_0_1"/>
<dbReference type="VEuPathDB" id="MicrosporidiaDB:NBO_404g0002"/>
<evidence type="ECO:0000256" key="1">
    <source>
        <dbReference type="SAM" id="MobiDB-lite"/>
    </source>
</evidence>
<sequence length="196" mass="21453">MVSQRDLIKDNEDINVKDDLKESHIVKHEDKMKLKSILLFSMTPQSTTTSLPVLSIEITTTIPKQVTFSSLIKQKSEPSISETSITIKKPSTVVIRSTTTEEPSTVTVKSTITEESSEVRDKSTSTKSSSSMSPSVLSPTSTVTSSVSNKSEFKLSKTRPESSTVFKTESCKKGSSECVIDIPVTAIPKSLDIIYE</sequence>
<evidence type="ECO:0000313" key="2">
    <source>
        <dbReference type="EMBL" id="EOB12574.1"/>
    </source>
</evidence>
<organism evidence="2 3">
    <name type="scientific">Nosema bombycis (strain CQ1 / CVCC 102059)</name>
    <name type="common">Microsporidian parasite</name>
    <name type="synonym">Pebrine of silkworm</name>
    <dbReference type="NCBI Taxonomy" id="578461"/>
    <lineage>
        <taxon>Eukaryota</taxon>
        <taxon>Fungi</taxon>
        <taxon>Fungi incertae sedis</taxon>
        <taxon>Microsporidia</taxon>
        <taxon>Nosematidae</taxon>
        <taxon>Nosema</taxon>
    </lineage>
</organism>
<evidence type="ECO:0000313" key="3">
    <source>
        <dbReference type="Proteomes" id="UP000016927"/>
    </source>
</evidence>
<reference evidence="2 3" key="1">
    <citation type="journal article" date="2013" name="BMC Genomics">
        <title>Comparative genomics of parasitic silkworm microsporidia reveal an association between genome expansion and host adaptation.</title>
        <authorList>
            <person name="Pan G."/>
            <person name="Xu J."/>
            <person name="Li T."/>
            <person name="Xia Q."/>
            <person name="Liu S.L."/>
            <person name="Zhang G."/>
            <person name="Li S."/>
            <person name="Li C."/>
            <person name="Liu H."/>
            <person name="Yang L."/>
            <person name="Liu T."/>
            <person name="Zhang X."/>
            <person name="Wu Z."/>
            <person name="Fan W."/>
            <person name="Dang X."/>
            <person name="Xiang H."/>
            <person name="Tao M."/>
            <person name="Li Y."/>
            <person name="Hu J."/>
            <person name="Li Z."/>
            <person name="Lin L."/>
            <person name="Luo J."/>
            <person name="Geng L."/>
            <person name="Wang L."/>
            <person name="Long M."/>
            <person name="Wan Y."/>
            <person name="He N."/>
            <person name="Zhang Z."/>
            <person name="Lu C."/>
            <person name="Keeling P.J."/>
            <person name="Wang J."/>
            <person name="Xiang Z."/>
            <person name="Zhou Z."/>
        </authorList>
    </citation>
    <scope>NUCLEOTIDE SEQUENCE [LARGE SCALE GENOMIC DNA]</scope>
    <source>
        <strain evidence="3">CQ1 / CVCC 102059</strain>
    </source>
</reference>
<dbReference type="OrthoDB" id="10643927at2759"/>
<dbReference type="EMBL" id="KB909312">
    <property type="protein sequence ID" value="EOB12574.1"/>
    <property type="molecule type" value="Genomic_DNA"/>
</dbReference>
<feature type="compositionally biased region" description="Basic and acidic residues" evidence="1">
    <location>
        <begin position="151"/>
        <end position="160"/>
    </location>
</feature>